<keyword evidence="1" id="KW-1133">Transmembrane helix</keyword>
<sequence length="304" mass="33901">MIGIAWGLGWLQGSETERRYQTPAAYQASAKADAERVCGAGPGAFDCIYEKVEAAKEQASTEQDLSAQQRAANSALASAVISFLTLVVTAIGVVFVKSTLDATWKAVDDTGNATEAMLEANKIAYDAYRPWIFVKSVSVNPQDWRSRGERFEWVIQLQNKGASPALIDAVEYRLCLTNGIPSEPFMDDDSPHGLAIKRRRFMDHFMTTGPIEPIEANGSSAPILFNGGTILTRRKPLPEEWKARTEEIFQKTIPVEGFLAWWLQGRVRYRDARNRECETAFCFKCDMGWGAMTEEGGTKHNYRI</sequence>
<keyword evidence="1" id="KW-0812">Transmembrane</keyword>
<evidence type="ECO:0000313" key="3">
    <source>
        <dbReference type="Proteomes" id="UP001138757"/>
    </source>
</evidence>
<accession>A0A9X1DAY8</accession>
<protein>
    <submittedName>
        <fullName evidence="2">Uncharacterized protein</fullName>
    </submittedName>
</protein>
<evidence type="ECO:0000313" key="2">
    <source>
        <dbReference type="EMBL" id="MBT2186604.1"/>
    </source>
</evidence>
<gene>
    <name evidence="2" type="ORF">KK488_06540</name>
</gene>
<proteinExistence type="predicted"/>
<keyword evidence="1" id="KW-0472">Membrane</keyword>
<dbReference type="Proteomes" id="UP001138757">
    <property type="component" value="Unassembled WGS sequence"/>
</dbReference>
<name>A0A9X1DAY8_9SPHN</name>
<evidence type="ECO:0000256" key="1">
    <source>
        <dbReference type="SAM" id="Phobius"/>
    </source>
</evidence>
<dbReference type="AlphaFoldDB" id="A0A9X1DAY8"/>
<feature type="transmembrane region" description="Helical" evidence="1">
    <location>
        <begin position="75"/>
        <end position="96"/>
    </location>
</feature>
<reference evidence="2" key="1">
    <citation type="submission" date="2021-05" db="EMBL/GenBank/DDBJ databases">
        <title>Genome of Sphingobium sp. strain.</title>
        <authorList>
            <person name="Fan R."/>
        </authorList>
    </citation>
    <scope>NUCLEOTIDE SEQUENCE</scope>
    <source>
        <strain evidence="2">H33</strain>
    </source>
</reference>
<keyword evidence="3" id="KW-1185">Reference proteome</keyword>
<comment type="caution">
    <text evidence="2">The sequence shown here is derived from an EMBL/GenBank/DDBJ whole genome shotgun (WGS) entry which is preliminary data.</text>
</comment>
<dbReference type="EMBL" id="JAHGAW010000004">
    <property type="protein sequence ID" value="MBT2186604.1"/>
    <property type="molecule type" value="Genomic_DNA"/>
</dbReference>
<organism evidence="2 3">
    <name type="scientific">Sphingobium nicotianae</name>
    <dbReference type="NCBI Taxonomy" id="2782607"/>
    <lineage>
        <taxon>Bacteria</taxon>
        <taxon>Pseudomonadati</taxon>
        <taxon>Pseudomonadota</taxon>
        <taxon>Alphaproteobacteria</taxon>
        <taxon>Sphingomonadales</taxon>
        <taxon>Sphingomonadaceae</taxon>
        <taxon>Sphingobium</taxon>
    </lineage>
</organism>